<name>A0A916UJ54_9ACTN</name>
<keyword evidence="3" id="KW-1185">Reference proteome</keyword>
<evidence type="ECO:0000313" key="2">
    <source>
        <dbReference type="EMBL" id="GGC74339.1"/>
    </source>
</evidence>
<dbReference type="InterPro" id="IPR002925">
    <property type="entry name" value="Dienelactn_hydro"/>
</dbReference>
<dbReference type="InterPro" id="IPR029058">
    <property type="entry name" value="AB_hydrolase_fold"/>
</dbReference>
<dbReference type="AlphaFoldDB" id="A0A916UJ54"/>
<dbReference type="InterPro" id="IPR051049">
    <property type="entry name" value="Dienelactone_hydrolase-like"/>
</dbReference>
<reference evidence="2" key="2">
    <citation type="submission" date="2020-09" db="EMBL/GenBank/DDBJ databases">
        <authorList>
            <person name="Sun Q."/>
            <person name="Zhou Y."/>
        </authorList>
    </citation>
    <scope>NUCLEOTIDE SEQUENCE</scope>
    <source>
        <strain evidence="2">CGMCC 1.15478</strain>
    </source>
</reference>
<protein>
    <submittedName>
        <fullName evidence="2">Carboxymethylenebutenolidase</fullName>
    </submittedName>
</protein>
<comment type="caution">
    <text evidence="2">The sequence shown here is derived from an EMBL/GenBank/DDBJ whole genome shotgun (WGS) entry which is preliminary data.</text>
</comment>
<dbReference type="Proteomes" id="UP000641514">
    <property type="component" value="Unassembled WGS sequence"/>
</dbReference>
<dbReference type="EMBL" id="BMJH01000003">
    <property type="protein sequence ID" value="GGC74339.1"/>
    <property type="molecule type" value="Genomic_DNA"/>
</dbReference>
<sequence length="240" mass="25777">MVSEFSLHTSGGDMTAYLFHPESSSGPLPGVVVVHDAIGLSDDTKDICQRVADQGYVVVAPDLFSRGGDSRIGKMRCVRRVFKDLIARRGQAVDDLLAAREFLLQRDDCTGAVGIVGFCMGGGFALVMAPKGFDASAPFYGVVPKGLHEALDGACPVVASFGKRDPLLPRGEKRLVKALEAHGVEYDVKTYPGVGHSFVNKLDYGPATPLLKVTGFHYGAEAADDAWKRVFAFFDKHLSV</sequence>
<evidence type="ECO:0000313" key="3">
    <source>
        <dbReference type="Proteomes" id="UP000641514"/>
    </source>
</evidence>
<organism evidence="2 3">
    <name type="scientific">Hoyosella rhizosphaerae</name>
    <dbReference type="NCBI Taxonomy" id="1755582"/>
    <lineage>
        <taxon>Bacteria</taxon>
        <taxon>Bacillati</taxon>
        <taxon>Actinomycetota</taxon>
        <taxon>Actinomycetes</taxon>
        <taxon>Mycobacteriales</taxon>
        <taxon>Hoyosellaceae</taxon>
        <taxon>Hoyosella</taxon>
    </lineage>
</organism>
<dbReference type="Pfam" id="PF01738">
    <property type="entry name" value="DLH"/>
    <property type="match status" value="1"/>
</dbReference>
<dbReference type="GO" id="GO:0016787">
    <property type="term" value="F:hydrolase activity"/>
    <property type="evidence" value="ECO:0007669"/>
    <property type="project" value="InterPro"/>
</dbReference>
<dbReference type="SUPFAM" id="SSF53474">
    <property type="entry name" value="alpha/beta-Hydrolases"/>
    <property type="match status" value="1"/>
</dbReference>
<dbReference type="PANTHER" id="PTHR46623">
    <property type="entry name" value="CARBOXYMETHYLENEBUTENOLIDASE-RELATED"/>
    <property type="match status" value="1"/>
</dbReference>
<feature type="domain" description="Dienelactone hydrolase" evidence="1">
    <location>
        <begin position="14"/>
        <end position="237"/>
    </location>
</feature>
<reference evidence="2" key="1">
    <citation type="journal article" date="2014" name="Int. J. Syst. Evol. Microbiol.">
        <title>Complete genome sequence of Corynebacterium casei LMG S-19264T (=DSM 44701T), isolated from a smear-ripened cheese.</title>
        <authorList>
            <consortium name="US DOE Joint Genome Institute (JGI-PGF)"/>
            <person name="Walter F."/>
            <person name="Albersmeier A."/>
            <person name="Kalinowski J."/>
            <person name="Ruckert C."/>
        </authorList>
    </citation>
    <scope>NUCLEOTIDE SEQUENCE</scope>
    <source>
        <strain evidence="2">CGMCC 1.15478</strain>
    </source>
</reference>
<accession>A0A916UJ54</accession>
<gene>
    <name evidence="2" type="ORF">GCM10011410_29510</name>
</gene>
<dbReference type="Gene3D" id="3.40.50.1820">
    <property type="entry name" value="alpha/beta hydrolase"/>
    <property type="match status" value="1"/>
</dbReference>
<dbReference type="PANTHER" id="PTHR46623:SF6">
    <property type="entry name" value="ALPHA_BETA-HYDROLASES SUPERFAMILY PROTEIN"/>
    <property type="match status" value="1"/>
</dbReference>
<proteinExistence type="predicted"/>
<evidence type="ECO:0000259" key="1">
    <source>
        <dbReference type="Pfam" id="PF01738"/>
    </source>
</evidence>